<sequence length="374" mass="43135">MESPTKKVLIDSSYGNISKVNSKDEVILVGVYPFEGISYVDNIELILKPENSEHITVNIKYSGYNMQLFLGDFTGDNKSEIMVRGGFGGSGGFEIGVIYKYEDGKLIEIFNQDIFYKNNNCSATFKDDYKVSVNCGKKKYTIDISSKEKEYLEYLYLPNSKLKNAVDAYVDAPNGIFPTKQIYNNYYELLIQQRVVGISNADTLGIIQTYSNLIDSNIKNIYKGLLLTDYNYRKRQRYNKFITEKDVNNYDFKNLKGNYLNRNSIYSARDFKVNKDSMNLIVNNIFEEKNTLYLNGYLLNLTENTINDINNFKIELKDATGRVFAKKIFKRIDINGGLEAFEGKKILLTFFGEEYNLYNINTGNLTWDYNCEII</sequence>
<dbReference type="RefSeq" id="WP_166505547.1">
    <property type="nucleotide sequence ID" value="NZ_JAKNTL010000007.1"/>
</dbReference>
<dbReference type="AlphaFoldDB" id="A0A2P2BRY8"/>
<accession>A0A2P2BRY8</accession>
<dbReference type="Proteomes" id="UP000245695">
    <property type="component" value="Chromosome 1"/>
</dbReference>
<dbReference type="KEGG" id="rhom:FRIFI_1593"/>
<gene>
    <name evidence="1" type="ORF">FRIFI_1593</name>
</gene>
<name>A0A2P2BRY8_9FIRM</name>
<keyword evidence="2" id="KW-1185">Reference proteome</keyword>
<dbReference type="EMBL" id="LN650648">
    <property type="protein sequence ID" value="CEI73127.1"/>
    <property type="molecule type" value="Genomic_DNA"/>
</dbReference>
<proteinExistence type="predicted"/>
<evidence type="ECO:0000313" key="2">
    <source>
        <dbReference type="Proteomes" id="UP000245695"/>
    </source>
</evidence>
<protein>
    <submittedName>
        <fullName evidence="1">Uncharacterized protein</fullName>
    </submittedName>
</protein>
<evidence type="ECO:0000313" key="1">
    <source>
        <dbReference type="EMBL" id="CEI73127.1"/>
    </source>
</evidence>
<reference evidence="1 2" key="1">
    <citation type="submission" date="2014-09" db="EMBL/GenBank/DDBJ databases">
        <authorList>
            <person name="Hornung B.V."/>
        </authorList>
    </citation>
    <scope>NUCLEOTIDE SEQUENCE [LARGE SCALE GENOMIC DNA]</scope>
    <source>
        <strain evidence="1 2">FRIFI</strain>
    </source>
</reference>
<organism evidence="1 2">
    <name type="scientific">Romboutsia hominis</name>
    <dbReference type="NCBI Taxonomy" id="1507512"/>
    <lineage>
        <taxon>Bacteria</taxon>
        <taxon>Bacillati</taxon>
        <taxon>Bacillota</taxon>
        <taxon>Clostridia</taxon>
        <taxon>Peptostreptococcales</taxon>
        <taxon>Peptostreptococcaceae</taxon>
        <taxon>Romboutsia</taxon>
    </lineage>
</organism>